<dbReference type="PROSITE" id="PS51257">
    <property type="entry name" value="PROKAR_LIPOPROTEIN"/>
    <property type="match status" value="1"/>
</dbReference>
<protein>
    <recommendedName>
        <fullName evidence="3">Lipocalin-like domain-containing protein</fullName>
    </recommendedName>
</protein>
<sequence length="167" mass="17362">MNKLSNLFTATTIFALIIFISCGGKDDPGTTEPDPVAERLALLLNGGTEWTVAAGAVKQDGVAATEWDNFKLKFTGSGNSGSYTATGQPATSEVPNVDVVWPASGTWSFGDGATAGEKDISKIVRSDGVTMAASVTSTKLSLTFTIEDTGAGRMQGVAGTWVFEFPN</sequence>
<evidence type="ECO:0000313" key="2">
    <source>
        <dbReference type="Proteomes" id="UP001302349"/>
    </source>
</evidence>
<evidence type="ECO:0000313" key="1">
    <source>
        <dbReference type="EMBL" id="WOK07650.1"/>
    </source>
</evidence>
<dbReference type="RefSeq" id="WP_317490320.1">
    <property type="nucleotide sequence ID" value="NZ_CP136051.1"/>
</dbReference>
<gene>
    <name evidence="1" type="ORF">RT717_03310</name>
</gene>
<evidence type="ECO:0008006" key="3">
    <source>
        <dbReference type="Google" id="ProtNLM"/>
    </source>
</evidence>
<name>A0ABZ0IRJ5_9BACT</name>
<dbReference type="Proteomes" id="UP001302349">
    <property type="component" value="Chromosome"/>
</dbReference>
<keyword evidence="2" id="KW-1185">Reference proteome</keyword>
<dbReference type="EMBL" id="CP136051">
    <property type="protein sequence ID" value="WOK07650.1"/>
    <property type="molecule type" value="Genomic_DNA"/>
</dbReference>
<reference evidence="1 2" key="1">
    <citation type="journal article" date="2023" name="Microbiol. Resour. Announc.">
        <title>Complete Genome Sequence of Imperialibacter roseus strain P4T.</title>
        <authorList>
            <person name="Tizabi D.R."/>
            <person name="Bachvaroff T."/>
            <person name="Hill R.T."/>
        </authorList>
    </citation>
    <scope>NUCLEOTIDE SEQUENCE [LARGE SCALE GENOMIC DNA]</scope>
    <source>
        <strain evidence="1 2">P4T</strain>
    </source>
</reference>
<accession>A0ABZ0IRJ5</accession>
<proteinExistence type="predicted"/>
<organism evidence="1 2">
    <name type="scientific">Imperialibacter roseus</name>
    <dbReference type="NCBI Taxonomy" id="1324217"/>
    <lineage>
        <taxon>Bacteria</taxon>
        <taxon>Pseudomonadati</taxon>
        <taxon>Bacteroidota</taxon>
        <taxon>Cytophagia</taxon>
        <taxon>Cytophagales</taxon>
        <taxon>Flammeovirgaceae</taxon>
        <taxon>Imperialibacter</taxon>
    </lineage>
</organism>